<dbReference type="eggNOG" id="COG1302">
    <property type="taxonomic scope" value="Bacteria"/>
</dbReference>
<dbReference type="PANTHER" id="PTHR34297:SF1">
    <property type="entry name" value="ASP23_GLS24 FAMILY ENVELOPE STRESS RESPONSE PROTEIN"/>
    <property type="match status" value="1"/>
</dbReference>
<sequence>METTEKNEFGTIHISDRAVAVLATKAVAAVSPQVSLHRSFAETAARKIGRLGDGYGVDVRLRDQEIELTVRIDVKYGMRVPDLAIQVQQAVKDTLEEMTGYTVTAVHVLVQSISFDGTGEGQDE</sequence>
<dbReference type="PANTHER" id="PTHR34297">
    <property type="entry name" value="HYPOTHETICAL CYTOSOLIC PROTEIN-RELATED"/>
    <property type="match status" value="1"/>
</dbReference>
<protein>
    <submittedName>
        <fullName evidence="2">Asp23 family protein</fullName>
    </submittedName>
</protein>
<keyword evidence="3" id="KW-1185">Reference proteome</keyword>
<accession>U7UB53</accession>
<dbReference type="EMBL" id="AWXA01000059">
    <property type="protein sequence ID" value="ERT56637.1"/>
    <property type="molecule type" value="Genomic_DNA"/>
</dbReference>
<comment type="similarity">
    <text evidence="1">Belongs to the asp23 family.</text>
</comment>
<comment type="caution">
    <text evidence="2">The sequence shown here is derived from an EMBL/GenBank/DDBJ whole genome shotgun (WGS) entry which is preliminary data.</text>
</comment>
<gene>
    <name evidence="2" type="ORF">HMPREF1250_0487</name>
</gene>
<dbReference type="AlphaFoldDB" id="U7UB53"/>
<proteinExistence type="inferred from homology"/>
<dbReference type="STRING" id="1111454.HMPREF1250_0487"/>
<dbReference type="Pfam" id="PF03780">
    <property type="entry name" value="Asp23"/>
    <property type="match status" value="1"/>
</dbReference>
<dbReference type="InterPro" id="IPR005531">
    <property type="entry name" value="Asp23"/>
</dbReference>
<organism evidence="2 3">
    <name type="scientific">Megasphaera vaginalis</name>
    <name type="common">ex Srinivasan et al. 2021</name>
    <dbReference type="NCBI Taxonomy" id="1111454"/>
    <lineage>
        <taxon>Bacteria</taxon>
        <taxon>Bacillati</taxon>
        <taxon>Bacillota</taxon>
        <taxon>Negativicutes</taxon>
        <taxon>Veillonellales</taxon>
        <taxon>Veillonellaceae</taxon>
        <taxon>Megasphaera</taxon>
    </lineage>
</organism>
<reference evidence="2 3" key="1">
    <citation type="submission" date="2013-09" db="EMBL/GenBank/DDBJ databases">
        <authorList>
            <person name="Durkin A.S."/>
            <person name="Haft D.R."/>
            <person name="McCorrison J."/>
            <person name="Torralba M."/>
            <person name="Gillis M."/>
            <person name="Haft D.H."/>
            <person name="Methe B."/>
            <person name="Sutton G."/>
            <person name="Nelson K.E."/>
        </authorList>
    </citation>
    <scope>NUCLEOTIDE SEQUENCE [LARGE SCALE GENOMIC DNA]</scope>
    <source>
        <strain evidence="2 3">BV3C16-1</strain>
    </source>
</reference>
<dbReference type="PATRIC" id="fig|1111454.3.peg.2111"/>
<evidence type="ECO:0000313" key="3">
    <source>
        <dbReference type="Proteomes" id="UP000017090"/>
    </source>
</evidence>
<dbReference type="OrthoDB" id="9793465at2"/>
<evidence type="ECO:0000313" key="2">
    <source>
        <dbReference type="EMBL" id="ERT56637.1"/>
    </source>
</evidence>
<dbReference type="RefSeq" id="WP_023054564.1">
    <property type="nucleotide sequence ID" value="NZ_AWXA01000059.1"/>
</dbReference>
<evidence type="ECO:0000256" key="1">
    <source>
        <dbReference type="ARBA" id="ARBA00005721"/>
    </source>
</evidence>
<name>U7UB53_9FIRM</name>
<dbReference type="Proteomes" id="UP000017090">
    <property type="component" value="Unassembled WGS sequence"/>
</dbReference>